<dbReference type="Gene3D" id="1.10.10.2830">
    <property type="match status" value="1"/>
</dbReference>
<accession>L7Z3Q5</accession>
<dbReference type="Pfam" id="PF17762">
    <property type="entry name" value="HTH_ParB"/>
    <property type="match status" value="1"/>
</dbReference>
<reference evidence="3" key="1">
    <citation type="journal article" date="2013" name="Antimicrob. Agents Chemother.">
        <title>Complete Sequence of the IncT-Type Plasmid pT-OXA-181 Carrying the blaOXA-181 Carbapenemase Gene from Citrobacter freundii.</title>
        <authorList>
            <person name="Villa L."/>
            <person name="Carattoli A."/>
            <person name="Nordmann P."/>
            <person name="Carta C."/>
            <person name="Poirel L."/>
        </authorList>
    </citation>
    <scope>NUCLEOTIDE SEQUENCE</scope>
    <source>
        <strain evidence="3">CFSTE</strain>
        <plasmid evidence="3">pT-OXA-181</plasmid>
    </source>
</reference>
<feature type="region of interest" description="Disordered" evidence="1">
    <location>
        <begin position="338"/>
        <end position="358"/>
    </location>
</feature>
<feature type="domain" description="ParB/Spo0J HTH" evidence="2">
    <location>
        <begin position="173"/>
        <end position="248"/>
    </location>
</feature>
<proteinExistence type="predicted"/>
<dbReference type="AlphaFoldDB" id="L7Z3Q5"/>
<dbReference type="SUPFAM" id="SSF109709">
    <property type="entry name" value="KorB DNA-binding domain-like"/>
    <property type="match status" value="1"/>
</dbReference>
<evidence type="ECO:0000259" key="2">
    <source>
        <dbReference type="Pfam" id="PF17762"/>
    </source>
</evidence>
<dbReference type="EMBL" id="JQ996150">
    <property type="protein sequence ID" value="AGE11262.1"/>
    <property type="molecule type" value="Genomic_DNA"/>
</dbReference>
<feature type="compositionally biased region" description="Polar residues" evidence="1">
    <location>
        <begin position="349"/>
        <end position="358"/>
    </location>
</feature>
<evidence type="ECO:0000256" key="1">
    <source>
        <dbReference type="SAM" id="MobiDB-lite"/>
    </source>
</evidence>
<protein>
    <submittedName>
        <fullName evidence="3">ParB</fullName>
    </submittedName>
</protein>
<sequence>MGGKTMSDINVQEIFAKSQDNSALGELAVKMAEMEKKPTSLRQISDLLAKVKKENSTVLFDEANVGRNNGYNVSPAWLYVEVGFNLRNLNLEQVEMFKGMWMRGDRIPPILVKAVILNGVTRLKIIDGHHRFAGLMAAIQAGAKIASLPIEEYTGNSAGEVFEMLKSAQGLALKPIERAEGFRRLRGWNLSVEEIAAGSGNNIQTVRRSLILVEAEENVKELVREDKVSADVAINLLVECKGTERNVYEELMASLGEAKKAGKDKVTARFVKSKKVTVKPKAIRETFTSLLPASNQIRLQIERVKTEETKDPDDVSINIPADAARMLLAILEQYEANQKTDADADTGEDNTATESGAA</sequence>
<name>L7Z3Q5_CITFR</name>
<keyword evidence="3" id="KW-0614">Plasmid</keyword>
<dbReference type="InterPro" id="IPR041468">
    <property type="entry name" value="HTH_ParB/Spo0J"/>
</dbReference>
<organism evidence="3">
    <name type="scientific">Citrobacter freundii</name>
    <dbReference type="NCBI Taxonomy" id="546"/>
    <lineage>
        <taxon>Bacteria</taxon>
        <taxon>Pseudomonadati</taxon>
        <taxon>Pseudomonadota</taxon>
        <taxon>Gammaproteobacteria</taxon>
        <taxon>Enterobacterales</taxon>
        <taxon>Enterobacteriaceae</taxon>
        <taxon>Citrobacter</taxon>
        <taxon>Citrobacter freundii complex</taxon>
    </lineage>
</organism>
<evidence type="ECO:0000313" key="3">
    <source>
        <dbReference type="EMBL" id="AGE11262.1"/>
    </source>
</evidence>
<geneLocation type="plasmid" evidence="3">
    <name>pT-OXA-181</name>
</geneLocation>